<feature type="compositionally biased region" description="Polar residues" evidence="2">
    <location>
        <begin position="2595"/>
        <end position="2625"/>
    </location>
</feature>
<dbReference type="InterPro" id="IPR029211">
    <property type="entry name" value="PfEMP1_ATS"/>
</dbReference>
<feature type="domain" description="Plasmodium falciparum erythrocyte membrane protein-1 N-terminal segment" evidence="6">
    <location>
        <begin position="17"/>
        <end position="52"/>
    </location>
</feature>
<feature type="domain" description="Duffy-antigen binding" evidence="4">
    <location>
        <begin position="909"/>
        <end position="1076"/>
    </location>
</feature>
<evidence type="ECO:0000256" key="2">
    <source>
        <dbReference type="SAM" id="MobiDB-lite"/>
    </source>
</evidence>
<feature type="region of interest" description="Disordered" evidence="2">
    <location>
        <begin position="1416"/>
        <end position="1485"/>
    </location>
</feature>
<dbReference type="Gene3D" id="1.10.1900.40">
    <property type="entry name" value="Acidic terminal segments, variant surface antigen of PfEMP1"/>
    <property type="match status" value="2"/>
</dbReference>
<dbReference type="GO" id="GO:0046789">
    <property type="term" value="F:host cell surface receptor binding"/>
    <property type="evidence" value="ECO:0007669"/>
    <property type="project" value="InterPro"/>
</dbReference>
<feature type="domain" description="Duffy-binding-like" evidence="3">
    <location>
        <begin position="637"/>
        <end position="801"/>
    </location>
</feature>
<dbReference type="InterPro" id="IPR054595">
    <property type="entry name" value="DBL_C"/>
</dbReference>
<dbReference type="Gene3D" id="1.20.58.1930">
    <property type="match status" value="1"/>
</dbReference>
<sequence length="2849" mass="323025">MAATKPTESQYKNVNNVKELFDLIGKYIKEKVHAEALEHSKSKLKGFLTSATFRERDNIESRKAQLCKLQHDYHTNVTDGHSDPCEKRSDIRFSDTEGAVCDDEKILGNDPKNGGACAPYRRLHLCDQHLSRMKCDKINTKDNLLLEVSLAAQYEGASISRDYGKHQHSNPGSHSELCTVLARSFADIGDIIRGKDLFLGNKKKKKELEENLKEIFAKIHNSLDPTIKSNYNDDDPYYYKLREDWWALNRQEVWKALTCDSGGNTYFGLTCAGGKSSAHNHCMCVTNDVPTYFDYVPQYLRWFHEWAEDFCRKKKKKVENLQKQCREKDKEGNPRYCSGNGYDCRKTIYKKGKLVIGEHCTNCSIWCRMYETWIDNQKKEFLKQRRKYQTEISGGGSGGGASGAKGSRNRKKRGARFPTTSDYDGYEKKFYEQLKTGGYSNLNDFLDLLSKEEVCTKITDEKEKIDFKTADNTLNININKEGTFYHAEYCQPCPGCGVKYKGDKWEEKKKGKCDDKKHYTITDATKGNEINVLSFGDKRQDIDAEINKICNKLNGSNSDSEKDEFYENWKCYEHKYVEKDKSKDKDSDDDEDEDDPDYIKNAGGLCTLENKKKEQKEQSKGKSQDEPEQFQKTFNEFFYFWIRRFLNDSMYWRGKVNSCINKAKLGKCNKSKCNEECGCFQKWIGKKKTEWEKIVQHFNTQEGFGNQGHNGASEMLGTGMKSPDFVLKHVLNINDLFENIKDGYGDAKEIQGIKKILDEEKKLEEEEAVGGVSGGENNTTIDKILKHEGDEAAKCINCQPKEVPNPCSGENSKKKYPLLVQQVAHHFQQQARTQLGENKSSLEGHIENAKINNHAKTNRLRNACEITQDHSNANGLSKDPCHGKGPNRFDIGKDWKNVKENEETSYSEVVLPQRRQHMCTSNLEKIDLGKVTGNGNVNDTFLGDVLLAAKSEAADIKKKLTQNGNGSSICRSMKYSFADIGDIIRGRDMWDKNHGEEKTQNNLVEIFKKIKDNISDDDIKGKYDSDKENKKHTQLRADWWEANRDQVWKAMICAYTGGGCGGDATPYDDYIPQRLRWMTEWAEWYCKKQYGLYDNLETQCMTCKNNTTQCTNGSSDCTKCDNACTEYNSKIKPWKDQWKKISDKYKILYENAQTTFPHGGTSRYIGDVEKEDKYLVGFLQKIKTLQKENSAAALNRVKRDTKKNTTDVYATAAGYIHQELATIVGCNVQTQFCEYKNDGKPNEKYALSLTPDGYDLACKCKERPPQTEDDRSRRERGEDDIITQNASDNEDSDSDSSDEENENEHEEGKDTQDADTTQTEATAVEPKETTPKKDVDVCKIVDGILTNTDKLREACGLKYGPGGREKFPNWKCISDTTGASVEKSGSSSVDKGAVCIPPRRRKLYIKKIVDWATKQNTDKSQVDSSGKEDGGQVEAKSGAEGDSVSTSDQAAPESSAQTAPHLPNPASESQLANSNPATPSNSRDGLRDAFIQSAAIETFFLWDRYKKIKNKEDIEKKQAGPNALVGVTSDVGNKLQKKLEDGEIDDEFKKQMFYTLGDYRDILVGNTKIVEDAVSDSDKEAMKKIEDKIKDHINSVNKATSGPPLPQKSGNQEQTEREKFWNQHGKDIWKGMICSLTYNTDTQSGEKPKQIEKVKEALFDTDGTFKNEKYKYEKVTFKGGFDESDDTVAKNTFDSATTTTTLSKFVKRPQYFRWLEEWGEEFCRKQKHKLEIIRVDCRGKNGEKLYSGDGFDCNEQVPEKKDIFKGLEGPSCAKSCRFYRRWIGRKKEEYEKQEKQYSEQQKKYTTKNEGDQSNNNDNGFYKKLKDECTTAKDFLDNLKGEPCKNDNGNDNEEEHKIDFNKDSETFKDATNCAPCSEFKVKCENCKSSGGGTQGKCNKEKISASDIVNGENSTLLEMRVSDNSVSGNGNKFEGDLAVCKGAGIFTGIKENKYKCGKFCGVDICTLEKKNNNGQEKDEHITVKELLKRWLETFFDDYNRIKKKLETCKENGKAFTCIKDCVDNWIKLKKEEWEKINNTYQEVKENKNDVGGNNLTSFLETLIPGTDVKKATGREKISDFESKVCNCTKNSKKVNGNEDVIQCLLSELQQKISECPSSPSGSEQPCNENPALVEDDEEPFEEEEDPDPDPDPENQVGKPTFCPADEQKPETLDDGDCDKIESPAEPDVQKDEENVKEGGKDQEESGSEDVSSGSSGGDDNVVEPGPKPPGEDSEKAKEKPSKPRPQPQPIPRVVPPKPPVDENPLLPYALSASAFPWTVGKKTKSSVDMLRVLQIPKSDYGMPTKLSSNRYIPYKSAQYRGKRYIYMEGDTSGDEKYAFMSDTTDVTSSESEYEELDINDIYVPHAPKYKTLIEVVLEPSKRDTFNTPSAYTPTNKLTDIEWNELKQHFISGILENAQKDLPKNNISVNTPMNTQPKNLRDNMEEKPFIMSIHDRNLLNGEEYNYDMINNIGNNDLYSGENDPTSDKNGPYSDNHHPYSGIDLINDSLNSGNQSIDIYDEILKRKENELFGTEHHPKRTNTSSVAKLTYSDPLHNQINLFHKWLDRHRNMCEQWDKKNKVDILKQLKEKWENETHSGNKTSDNTPPNSDIPSANNIHSDNTTPNSDIPNGKLSDIPSDNNIHSDIHPSDTPSGKLSDIHSDIHPSDIPSGKLSGTPSDNNIHSDIQTSDIPSGNKMLNTDVSIEIDMHNPKTTNEFAYVDSNPNRVDDNIYLDTYPDKYTVDNINPNLVENINPNITLPSNPNLVENINPVDSNPDNSSIDTILEDLDKTYNEPYYYDIYDDDIYYDVNDDNNTSTVNPNNMEKPSKVKIELDVNTKLVEEKYPISDIWNI</sequence>
<feature type="region of interest" description="Disordered" evidence="2">
    <location>
        <begin position="2589"/>
        <end position="2692"/>
    </location>
</feature>
<feature type="compositionally biased region" description="Basic and acidic residues" evidence="2">
    <location>
        <begin position="2227"/>
        <end position="2239"/>
    </location>
</feature>
<dbReference type="Pfam" id="PF05424">
    <property type="entry name" value="Duffy_binding"/>
    <property type="match status" value="3"/>
</dbReference>
<feature type="region of interest" description="Disordered" evidence="2">
    <location>
        <begin position="1594"/>
        <end position="1619"/>
    </location>
</feature>
<dbReference type="Gene3D" id="1.20.58.830">
    <property type="match status" value="4"/>
</dbReference>
<feature type="coiled-coil region" evidence="1">
    <location>
        <begin position="1783"/>
        <end position="1841"/>
    </location>
</feature>
<dbReference type="Pfam" id="PF15445">
    <property type="entry name" value="ATS"/>
    <property type="match status" value="3"/>
</dbReference>
<dbReference type="SUPFAM" id="SSF140924">
    <property type="entry name" value="Duffy binding domain-like"/>
    <property type="match status" value="5"/>
</dbReference>
<dbReference type="InterPro" id="IPR004258">
    <property type="entry name" value="DBL"/>
</dbReference>
<evidence type="ECO:0000259" key="4">
    <source>
        <dbReference type="Pfam" id="PF05424"/>
    </source>
</evidence>
<feature type="domain" description="Duffy-antigen binding" evidence="4">
    <location>
        <begin position="1394"/>
        <end position="1653"/>
    </location>
</feature>
<evidence type="ECO:0000259" key="3">
    <source>
        <dbReference type="Pfam" id="PF03011"/>
    </source>
</evidence>
<dbReference type="InterPro" id="IPR044932">
    <property type="entry name" value="PfEMP1_ATS_sf"/>
</dbReference>
<feature type="domain" description="Cysteine-rich interdomain region 1 gamma" evidence="7">
    <location>
        <begin position="1914"/>
        <end position="1967"/>
    </location>
</feature>
<feature type="domain" description="Plasmodium falciparum erythrocyte membrane protein 1 acidic terminal segment" evidence="5">
    <location>
        <begin position="2676"/>
        <end position="2734"/>
    </location>
</feature>
<evidence type="ECO:0000259" key="5">
    <source>
        <dbReference type="Pfam" id="PF15445"/>
    </source>
</evidence>
<dbReference type="InterPro" id="IPR029210">
    <property type="entry name" value="PfEMP1_NTS"/>
</dbReference>
<feature type="domain" description="Plasmodium falciparum erythrocyte membrane protein 1 acidic terminal segment" evidence="5">
    <location>
        <begin position="2758"/>
        <end position="2849"/>
    </location>
</feature>
<dbReference type="InterPro" id="IPR042202">
    <property type="entry name" value="Duffy-ag-bd_sf"/>
</dbReference>
<evidence type="ECO:0000313" key="10">
    <source>
        <dbReference type="Proteomes" id="UP000240500"/>
    </source>
</evidence>
<name>A0A2P9DSN2_PLARE</name>
<feature type="compositionally biased region" description="Gly residues" evidence="2">
    <location>
        <begin position="393"/>
        <end position="403"/>
    </location>
</feature>
<feature type="domain" description="Duffy-antigen binding" evidence="4">
    <location>
        <begin position="115"/>
        <end position="301"/>
    </location>
</feature>
<reference evidence="9 10" key="1">
    <citation type="submission" date="2016-09" db="EMBL/GenBank/DDBJ databases">
        <authorList>
            <consortium name="Pathogen Informatics"/>
        </authorList>
    </citation>
    <scope>NUCLEOTIDE SEQUENCE [LARGE SCALE GENOMIC DNA]</scope>
</reference>
<dbReference type="VEuPathDB" id="PlasmoDB:PRG01_0027000"/>
<protein>
    <submittedName>
        <fullName evidence="9">Erythrocyte membrane protein 1, PfEMP1, putative</fullName>
    </submittedName>
</protein>
<proteinExistence type="predicted"/>
<feature type="domain" description="Plasmodium falciparum erythrocyte membrane protein 1 acidic terminal segment" evidence="5">
    <location>
        <begin position="2275"/>
        <end position="2625"/>
    </location>
</feature>
<feature type="compositionally biased region" description="Pro residues" evidence="2">
    <location>
        <begin position="2241"/>
        <end position="2256"/>
    </location>
</feature>
<evidence type="ECO:0000259" key="6">
    <source>
        <dbReference type="Pfam" id="PF15447"/>
    </source>
</evidence>
<evidence type="ECO:0000259" key="8">
    <source>
        <dbReference type="Pfam" id="PF22672"/>
    </source>
</evidence>
<feature type="compositionally biased region" description="Polar residues" evidence="2">
    <location>
        <begin position="1466"/>
        <end position="1483"/>
    </location>
</feature>
<feature type="compositionally biased region" description="Polar residues" evidence="2">
    <location>
        <begin position="1443"/>
        <end position="1458"/>
    </location>
</feature>
<feature type="compositionally biased region" description="Polar residues" evidence="2">
    <location>
        <begin position="2111"/>
        <end position="2125"/>
    </location>
</feature>
<evidence type="ECO:0000259" key="7">
    <source>
        <dbReference type="Pfam" id="PF18562"/>
    </source>
</evidence>
<evidence type="ECO:0000256" key="1">
    <source>
        <dbReference type="SAM" id="Coils"/>
    </source>
</evidence>
<dbReference type="InterPro" id="IPR041480">
    <property type="entry name" value="CIDR1_gamma"/>
</dbReference>
<feature type="domain" description="Duffy-binding-like" evidence="8">
    <location>
        <begin position="1717"/>
        <end position="1869"/>
    </location>
</feature>
<feature type="compositionally biased region" description="Polar residues" evidence="2">
    <location>
        <begin position="2670"/>
        <end position="2692"/>
    </location>
</feature>
<feature type="region of interest" description="Disordered" evidence="2">
    <location>
        <begin position="1257"/>
        <end position="1331"/>
    </location>
</feature>
<keyword evidence="1" id="KW-0175">Coiled coil</keyword>
<feature type="compositionally biased region" description="Acidic residues" evidence="2">
    <location>
        <begin position="1288"/>
        <end position="1305"/>
    </location>
</feature>
<accession>A0A2P9DSN2</accession>
<dbReference type="EMBL" id="OFAE01000012">
    <property type="protein sequence ID" value="SOV84039.1"/>
    <property type="molecule type" value="Genomic_DNA"/>
</dbReference>
<feature type="region of interest" description="Disordered" evidence="2">
    <location>
        <begin position="390"/>
        <end position="420"/>
    </location>
</feature>
<feature type="compositionally biased region" description="Low complexity" evidence="2">
    <location>
        <begin position="2206"/>
        <end position="2221"/>
    </location>
</feature>
<feature type="domain" description="Duffy-binding-like" evidence="8">
    <location>
        <begin position="305"/>
        <end position="473"/>
    </location>
</feature>
<dbReference type="GO" id="GO:0016020">
    <property type="term" value="C:membrane"/>
    <property type="evidence" value="ECO:0007669"/>
    <property type="project" value="InterPro"/>
</dbReference>
<gene>
    <name evidence="9" type="ORF">PRG01_0027000</name>
</gene>
<feature type="compositionally biased region" description="Acidic residues" evidence="2">
    <location>
        <begin position="2131"/>
        <end position="2150"/>
    </location>
</feature>
<dbReference type="Pfam" id="PF15447">
    <property type="entry name" value="NTS"/>
    <property type="match status" value="1"/>
</dbReference>
<dbReference type="Pfam" id="PF22672">
    <property type="entry name" value="DBL_C"/>
    <property type="match status" value="2"/>
</dbReference>
<feature type="compositionally biased region" description="Basic and acidic residues" evidence="2">
    <location>
        <begin position="1416"/>
        <end position="1430"/>
    </location>
</feature>
<dbReference type="Proteomes" id="UP000240500">
    <property type="component" value="Unassembled WGS sequence"/>
</dbReference>
<dbReference type="VEuPathDB" id="PlasmoDB:PRCDC_0039900"/>
<dbReference type="InterPro" id="IPR008602">
    <property type="entry name" value="Duffy-antigen-binding"/>
</dbReference>
<evidence type="ECO:0000313" key="9">
    <source>
        <dbReference type="EMBL" id="SOV84039.1"/>
    </source>
</evidence>
<dbReference type="Pfam" id="PF03011">
    <property type="entry name" value="PFEMP"/>
    <property type="match status" value="2"/>
</dbReference>
<dbReference type="VEuPathDB" id="PlasmoDB:PRCDC_1239700"/>
<dbReference type="FunFam" id="1.20.58.830:FF:000022">
    <property type="entry name" value="Erythrocyte membrane protein 1, PfEMP1"/>
    <property type="match status" value="1"/>
</dbReference>
<feature type="compositionally biased region" description="Low complexity" evidence="2">
    <location>
        <begin position="1314"/>
        <end position="1323"/>
    </location>
</feature>
<feature type="region of interest" description="Disordered" evidence="2">
    <location>
        <begin position="2111"/>
        <end position="2257"/>
    </location>
</feature>
<feature type="domain" description="Duffy-binding-like" evidence="3">
    <location>
        <begin position="1984"/>
        <end position="2118"/>
    </location>
</feature>
<feature type="region of interest" description="Disordered" evidence="2">
    <location>
        <begin position="582"/>
        <end position="603"/>
    </location>
</feature>
<feature type="compositionally biased region" description="Acidic residues" evidence="2">
    <location>
        <begin position="587"/>
        <end position="596"/>
    </location>
</feature>
<feature type="compositionally biased region" description="Basic and acidic residues" evidence="2">
    <location>
        <begin position="2163"/>
        <end position="2201"/>
    </location>
</feature>
<feature type="compositionally biased region" description="Basic and acidic residues" evidence="2">
    <location>
        <begin position="1258"/>
        <end position="1279"/>
    </location>
</feature>
<dbReference type="Pfam" id="PF18562">
    <property type="entry name" value="CIDR1_gamma"/>
    <property type="match status" value="1"/>
</dbReference>
<dbReference type="Gene3D" id="1.20.1310.20">
    <property type="entry name" value="Duffy-antigen binding domain"/>
    <property type="match status" value="3"/>
</dbReference>
<organism evidence="9 10">
    <name type="scientific">Plasmodium reichenowi</name>
    <dbReference type="NCBI Taxonomy" id="5854"/>
    <lineage>
        <taxon>Eukaryota</taxon>
        <taxon>Sar</taxon>
        <taxon>Alveolata</taxon>
        <taxon>Apicomplexa</taxon>
        <taxon>Aconoidasida</taxon>
        <taxon>Haemosporida</taxon>
        <taxon>Plasmodiidae</taxon>
        <taxon>Plasmodium</taxon>
        <taxon>Plasmodium (Laverania)</taxon>
    </lineage>
</organism>